<dbReference type="Gene3D" id="1.20.5.1930">
    <property type="match status" value="1"/>
</dbReference>
<dbReference type="InterPro" id="IPR036890">
    <property type="entry name" value="HATPase_C_sf"/>
</dbReference>
<evidence type="ECO:0000256" key="5">
    <source>
        <dbReference type="ARBA" id="ARBA00022777"/>
    </source>
</evidence>
<dbReference type="SUPFAM" id="SSF55874">
    <property type="entry name" value="ATPase domain of HSP90 chaperone/DNA topoisomerase II/histidine kinase"/>
    <property type="match status" value="1"/>
</dbReference>
<accession>A0A150MCK5</accession>
<evidence type="ECO:0000256" key="1">
    <source>
        <dbReference type="ARBA" id="ARBA00000085"/>
    </source>
</evidence>
<dbReference type="InterPro" id="IPR011712">
    <property type="entry name" value="Sig_transdc_His_kin_sub3_dim/P"/>
</dbReference>
<evidence type="ECO:0000259" key="10">
    <source>
        <dbReference type="PROSITE" id="PS50109"/>
    </source>
</evidence>
<dbReference type="GO" id="GO:0000155">
    <property type="term" value="F:phosphorelay sensor kinase activity"/>
    <property type="evidence" value="ECO:0007669"/>
    <property type="project" value="InterPro"/>
</dbReference>
<feature type="coiled-coil region" evidence="8">
    <location>
        <begin position="584"/>
        <end position="611"/>
    </location>
</feature>
<dbReference type="SUPFAM" id="SSF50156">
    <property type="entry name" value="PDZ domain-like"/>
    <property type="match status" value="1"/>
</dbReference>
<feature type="transmembrane region" description="Helical" evidence="9">
    <location>
        <begin position="145"/>
        <end position="166"/>
    </location>
</feature>
<feature type="transmembrane region" description="Helical" evidence="9">
    <location>
        <begin position="268"/>
        <end position="289"/>
    </location>
</feature>
<dbReference type="InterPro" id="IPR005467">
    <property type="entry name" value="His_kinase_dom"/>
</dbReference>
<evidence type="ECO:0000256" key="8">
    <source>
        <dbReference type="SAM" id="Coils"/>
    </source>
</evidence>
<dbReference type="PANTHER" id="PTHR24421">
    <property type="entry name" value="NITRATE/NITRITE SENSOR PROTEIN NARX-RELATED"/>
    <property type="match status" value="1"/>
</dbReference>
<dbReference type="InterPro" id="IPR036034">
    <property type="entry name" value="PDZ_sf"/>
</dbReference>
<dbReference type="GO" id="GO:0016020">
    <property type="term" value="C:membrane"/>
    <property type="evidence" value="ECO:0007669"/>
    <property type="project" value="InterPro"/>
</dbReference>
<dbReference type="RefSeq" id="WP_062679266.1">
    <property type="nucleotide sequence ID" value="NZ_LQYW01000186.1"/>
</dbReference>
<keyword evidence="7" id="KW-0902">Two-component regulatory system</keyword>
<keyword evidence="3" id="KW-0808">Transferase</keyword>
<keyword evidence="9" id="KW-1133">Transmembrane helix</keyword>
<evidence type="ECO:0000256" key="4">
    <source>
        <dbReference type="ARBA" id="ARBA00022741"/>
    </source>
</evidence>
<dbReference type="PROSITE" id="PS50109">
    <property type="entry name" value="HIS_KIN"/>
    <property type="match status" value="1"/>
</dbReference>
<dbReference type="Gene3D" id="3.30.565.10">
    <property type="entry name" value="Histidine kinase-like ATPase, C-terminal domain"/>
    <property type="match status" value="1"/>
</dbReference>
<feature type="transmembrane region" description="Helical" evidence="9">
    <location>
        <begin position="5"/>
        <end position="23"/>
    </location>
</feature>
<sequence>MNRTVIAMIVALIVALYLTILNVRHPLIGMDVIENKNGDIIVNDIYEFGWAKKHGIHINEQVLKVDGKPPLSHFTVREYKTIEQAKTITIQRENQIQTLTVDYKSHGTEQWLYYIALPTGFFLFAISLSIFLLRLRPNDKSATVLIYFLLLIGLCYISASLSAKYAPFGRQMFNGIFLILPAVFLHFVYHYFEKEKKVWFAKKIVFSLYGFNFLMFVVSLESLSFRSISEAEVLLMTFFINMVIILALLGKGFVYFKKDEQQHTVKGLFFSIGLSAAPFVLFYALPVLIIGKWGLPAELTVTSFFVLPSVFLYLICTDRLFRLQFSINHFVYYALLSLFPAFLVTLLYAKFVHEARRLVELALLFLLIYVINIFALYLKGCFDRTLRAKLYVQKDFYQESIYRIGEALKKQRNMQEVIQCLEKEVREVLDIENLAFVQLAVQNRQAPFHCDEKEWMKLIKKMDGQPLSIGKMIENKRLFAVFVGSFRQSPFMLVGKKKYPILFRAEQKDWLSTIVYYASVTIENMLKVEDFIKELDNLKERSHSVWLTRLIFQWSEKERRKLAIDLHDTILQDLIVLKRKVESLRFQNMRMEEMKKQLNDIEEEIVDMIDVTRETCHELRPPFLEQVGLREALGELIRRFHLRSNIKVEWNIHVSTKLDEERELAIYRMIQELLNNALKHSQASYIQLTLETQNEEVQLHYVDNGIGIDMKKLNHYDGKLGLFGIKERVQGLGGTCEMTSQLGEGLDIRITIPL</sequence>
<name>A0A150MCK5_9BACL</name>
<feature type="transmembrane region" description="Helical" evidence="9">
    <location>
        <begin position="111"/>
        <end position="133"/>
    </location>
</feature>
<comment type="catalytic activity">
    <reaction evidence="1">
        <text>ATP + protein L-histidine = ADP + protein N-phospho-L-histidine.</text>
        <dbReference type="EC" id="2.7.13.3"/>
    </reaction>
</comment>
<feature type="domain" description="Histidine kinase" evidence="10">
    <location>
        <begin position="565"/>
        <end position="754"/>
    </location>
</feature>
<dbReference type="AlphaFoldDB" id="A0A150MCK5"/>
<evidence type="ECO:0000256" key="3">
    <source>
        <dbReference type="ARBA" id="ARBA00022679"/>
    </source>
</evidence>
<dbReference type="InterPro" id="IPR050482">
    <property type="entry name" value="Sensor_HK_TwoCompSys"/>
</dbReference>
<dbReference type="Pfam" id="PF02518">
    <property type="entry name" value="HATPase_c"/>
    <property type="match status" value="1"/>
</dbReference>
<feature type="transmembrane region" description="Helical" evidence="9">
    <location>
        <begin position="361"/>
        <end position="378"/>
    </location>
</feature>
<proteinExistence type="predicted"/>
<keyword evidence="8" id="KW-0175">Coiled coil</keyword>
<organism evidence="11 12">
    <name type="scientific">Parageobacillus toebii</name>
    <dbReference type="NCBI Taxonomy" id="153151"/>
    <lineage>
        <taxon>Bacteria</taxon>
        <taxon>Bacillati</taxon>
        <taxon>Bacillota</taxon>
        <taxon>Bacilli</taxon>
        <taxon>Bacillales</taxon>
        <taxon>Anoxybacillaceae</taxon>
        <taxon>Parageobacillus</taxon>
    </lineage>
</organism>
<evidence type="ECO:0000313" key="11">
    <source>
        <dbReference type="EMBL" id="KYD22002.1"/>
    </source>
</evidence>
<keyword evidence="5" id="KW-0418">Kinase</keyword>
<dbReference type="PATRIC" id="fig|153151.4.peg.2306"/>
<keyword evidence="9" id="KW-0472">Membrane</keyword>
<comment type="caution">
    <text evidence="11">The sequence shown here is derived from an EMBL/GenBank/DDBJ whole genome shotgun (WGS) entry which is preliminary data.</text>
</comment>
<protein>
    <recommendedName>
        <fullName evidence="2">histidine kinase</fullName>
        <ecNumber evidence="2">2.7.13.3</ecNumber>
    </recommendedName>
</protein>
<dbReference type="GO" id="GO:0005524">
    <property type="term" value="F:ATP binding"/>
    <property type="evidence" value="ECO:0007669"/>
    <property type="project" value="UniProtKB-KW"/>
</dbReference>
<feature type="transmembrane region" description="Helical" evidence="9">
    <location>
        <begin position="235"/>
        <end position="256"/>
    </location>
</feature>
<dbReference type="CDD" id="cd16917">
    <property type="entry name" value="HATPase_UhpB-NarQ-NarX-like"/>
    <property type="match status" value="1"/>
</dbReference>
<feature type="transmembrane region" description="Helical" evidence="9">
    <location>
        <begin position="330"/>
        <end position="349"/>
    </location>
</feature>
<keyword evidence="6" id="KW-0067">ATP-binding</keyword>
<evidence type="ECO:0000313" key="12">
    <source>
        <dbReference type="Proteomes" id="UP000075324"/>
    </source>
</evidence>
<dbReference type="EMBL" id="LQYW01000186">
    <property type="protein sequence ID" value="KYD22002.1"/>
    <property type="molecule type" value="Genomic_DNA"/>
</dbReference>
<evidence type="ECO:0000256" key="2">
    <source>
        <dbReference type="ARBA" id="ARBA00012438"/>
    </source>
</evidence>
<feature type="transmembrane region" description="Helical" evidence="9">
    <location>
        <begin position="172"/>
        <end position="192"/>
    </location>
</feature>
<evidence type="ECO:0000256" key="7">
    <source>
        <dbReference type="ARBA" id="ARBA00023012"/>
    </source>
</evidence>
<evidence type="ECO:0000256" key="9">
    <source>
        <dbReference type="SAM" id="Phobius"/>
    </source>
</evidence>
<gene>
    <name evidence="11" type="ORF">B4110_3863</name>
</gene>
<dbReference type="SMART" id="SM00387">
    <property type="entry name" value="HATPase_c"/>
    <property type="match status" value="1"/>
</dbReference>
<keyword evidence="4" id="KW-0547">Nucleotide-binding</keyword>
<reference evidence="11 12" key="1">
    <citation type="submission" date="2016-01" db="EMBL/GenBank/DDBJ databases">
        <title>Draft Genome Sequences of Seven Thermophilic Sporeformers Isolated from Foods.</title>
        <authorList>
            <person name="Berendsen E.M."/>
            <person name="Wells-Bennik M.H."/>
            <person name="Krawcyk A.O."/>
            <person name="De Jong A."/>
            <person name="Holsappel S."/>
            <person name="Eijlander R.T."/>
            <person name="Kuipers O.P."/>
        </authorList>
    </citation>
    <scope>NUCLEOTIDE SEQUENCE [LARGE SCALE GENOMIC DNA]</scope>
    <source>
        <strain evidence="11 12">B4110</strain>
    </source>
</reference>
<evidence type="ECO:0000256" key="6">
    <source>
        <dbReference type="ARBA" id="ARBA00022840"/>
    </source>
</evidence>
<dbReference type="InterPro" id="IPR003594">
    <property type="entry name" value="HATPase_dom"/>
</dbReference>
<feature type="transmembrane region" description="Helical" evidence="9">
    <location>
        <begin position="204"/>
        <end position="223"/>
    </location>
</feature>
<keyword evidence="9" id="KW-0812">Transmembrane</keyword>
<dbReference type="Proteomes" id="UP000075324">
    <property type="component" value="Unassembled WGS sequence"/>
</dbReference>
<dbReference type="PANTHER" id="PTHR24421:SF60">
    <property type="entry name" value="SENSOR HISTIDINE KINASE COMP"/>
    <property type="match status" value="1"/>
</dbReference>
<dbReference type="Pfam" id="PF07730">
    <property type="entry name" value="HisKA_3"/>
    <property type="match status" value="1"/>
</dbReference>
<feature type="transmembrane region" description="Helical" evidence="9">
    <location>
        <begin position="301"/>
        <end position="321"/>
    </location>
</feature>
<dbReference type="EC" id="2.7.13.3" evidence="2"/>
<dbReference type="GO" id="GO:0046983">
    <property type="term" value="F:protein dimerization activity"/>
    <property type="evidence" value="ECO:0007669"/>
    <property type="project" value="InterPro"/>
</dbReference>